<dbReference type="GeneID" id="31235560"/>
<dbReference type="Gene3D" id="3.30.565.10">
    <property type="entry name" value="Histidine kinase-like ATPase, C-terminal domain"/>
    <property type="match status" value="1"/>
</dbReference>
<name>A0ABV9V8E0_STRAZ</name>
<keyword evidence="7" id="KW-1185">Reference proteome</keyword>
<protein>
    <submittedName>
        <fullName evidence="6">MacS family sensor histidine kinase</fullName>
    </submittedName>
</protein>
<keyword evidence="1" id="KW-0808">Transferase</keyword>
<evidence type="ECO:0000259" key="5">
    <source>
        <dbReference type="SMART" id="SM00387"/>
    </source>
</evidence>
<dbReference type="Gene3D" id="1.20.5.1930">
    <property type="match status" value="1"/>
</dbReference>
<keyword evidence="4" id="KW-1133">Transmembrane helix</keyword>
<evidence type="ECO:0000256" key="1">
    <source>
        <dbReference type="ARBA" id="ARBA00022679"/>
    </source>
</evidence>
<feature type="transmembrane region" description="Helical" evidence="4">
    <location>
        <begin position="114"/>
        <end position="137"/>
    </location>
</feature>
<evidence type="ECO:0000256" key="2">
    <source>
        <dbReference type="ARBA" id="ARBA00022777"/>
    </source>
</evidence>
<gene>
    <name evidence="6" type="primary">macS</name>
    <name evidence="6" type="ORF">ACFPL4_08565</name>
</gene>
<keyword evidence="3" id="KW-0902">Two-component regulatory system</keyword>
<dbReference type="RefSeq" id="WP_033303353.1">
    <property type="nucleotide sequence ID" value="NZ_JBFAGR010000004.1"/>
</dbReference>
<dbReference type="InterPro" id="IPR050482">
    <property type="entry name" value="Sensor_HK_TwoCompSys"/>
</dbReference>
<dbReference type="Pfam" id="PF07730">
    <property type="entry name" value="HisKA_3"/>
    <property type="match status" value="1"/>
</dbReference>
<dbReference type="Pfam" id="PF19354">
    <property type="entry name" value="DUF5931"/>
    <property type="match status" value="1"/>
</dbReference>
<proteinExistence type="predicted"/>
<feature type="transmembrane region" description="Helical" evidence="4">
    <location>
        <begin position="149"/>
        <end position="167"/>
    </location>
</feature>
<feature type="transmembrane region" description="Helical" evidence="4">
    <location>
        <begin position="21"/>
        <end position="40"/>
    </location>
</feature>
<dbReference type="GO" id="GO:0016301">
    <property type="term" value="F:kinase activity"/>
    <property type="evidence" value="ECO:0007669"/>
    <property type="project" value="UniProtKB-KW"/>
</dbReference>
<dbReference type="InterPro" id="IPR011712">
    <property type="entry name" value="Sig_transdc_His_kin_sub3_dim/P"/>
</dbReference>
<keyword evidence="4" id="KW-0812">Transmembrane</keyword>
<dbReference type="SMART" id="SM00387">
    <property type="entry name" value="HATPase_c"/>
    <property type="match status" value="1"/>
</dbReference>
<evidence type="ECO:0000313" key="6">
    <source>
        <dbReference type="EMBL" id="MFC4978420.1"/>
    </source>
</evidence>
<dbReference type="SUPFAM" id="SSF55874">
    <property type="entry name" value="ATPase domain of HSP90 chaperone/DNA topoisomerase II/histidine kinase"/>
    <property type="match status" value="1"/>
</dbReference>
<dbReference type="CDD" id="cd00075">
    <property type="entry name" value="HATPase"/>
    <property type="match status" value="1"/>
</dbReference>
<evidence type="ECO:0000256" key="4">
    <source>
        <dbReference type="SAM" id="Phobius"/>
    </source>
</evidence>
<evidence type="ECO:0000313" key="7">
    <source>
        <dbReference type="Proteomes" id="UP001595908"/>
    </source>
</evidence>
<feature type="transmembrane region" description="Helical" evidence="4">
    <location>
        <begin position="76"/>
        <end position="94"/>
    </location>
</feature>
<comment type="caution">
    <text evidence="6">The sequence shown here is derived from an EMBL/GenBank/DDBJ whole genome shotgun (WGS) entry which is preliminary data.</text>
</comment>
<feature type="transmembrane region" description="Helical" evidence="4">
    <location>
        <begin position="46"/>
        <end position="64"/>
    </location>
</feature>
<dbReference type="InterPro" id="IPR036890">
    <property type="entry name" value="HATPase_C_sf"/>
</dbReference>
<dbReference type="EMBL" id="JBHSJE010000002">
    <property type="protein sequence ID" value="MFC4978420.1"/>
    <property type="molecule type" value="Genomic_DNA"/>
</dbReference>
<sequence length="405" mass="42921">MAGRERVVRMSVEQPLWRALTAYRVLTLIYAALLAGFGHGKYERPWVTFVFLVVLALWTLVTLPRVANAASCTKRFLGLDLTVALTGILLTPLADFDARHMDGPTLPSIWTAGSVLAFALKGGWRWAAFASTLVAVANIIERGEPSEDTFHNVVLVWVASIAIGYVVEVARASERTLARALEIEAATRERERLARDIHDSVLQVLAMVQRRGTALGGEAAELGRMAGEQEVALRTLVSSGLVPTTRVSEDSADGAVVRVVDDVAAESAESDLRALLAPHAGSRVTFAEPGAPVLLAAGAARELAAAVSAALDNVRVHAGPDAQAWILVEDEPDAVIVTVRDDGPGIPEGRLDQAEGEGRLGVALSIRGRLRDLGGTAELISVPGQGAEVELKVPKVSRGKAGPAR</sequence>
<dbReference type="PANTHER" id="PTHR24421:SF61">
    <property type="entry name" value="OXYGEN SENSOR HISTIDINE KINASE NREB"/>
    <property type="match status" value="1"/>
</dbReference>
<reference evidence="7" key="1">
    <citation type="journal article" date="2019" name="Int. J. Syst. Evol. Microbiol.">
        <title>The Global Catalogue of Microorganisms (GCM) 10K type strain sequencing project: providing services to taxonomists for standard genome sequencing and annotation.</title>
        <authorList>
            <consortium name="The Broad Institute Genomics Platform"/>
            <consortium name="The Broad Institute Genome Sequencing Center for Infectious Disease"/>
            <person name="Wu L."/>
            <person name="Ma J."/>
        </authorList>
    </citation>
    <scope>NUCLEOTIDE SEQUENCE [LARGE SCALE GENOMIC DNA]</scope>
    <source>
        <strain evidence="7">ICMP 257</strain>
    </source>
</reference>
<feature type="domain" description="Histidine kinase/HSP90-like ATPase" evidence="5">
    <location>
        <begin position="298"/>
        <end position="397"/>
    </location>
</feature>
<dbReference type="InterPro" id="IPR003594">
    <property type="entry name" value="HATPase_dom"/>
</dbReference>
<dbReference type="PANTHER" id="PTHR24421">
    <property type="entry name" value="NITRATE/NITRITE SENSOR PROTEIN NARX-RELATED"/>
    <property type="match status" value="1"/>
</dbReference>
<dbReference type="Proteomes" id="UP001595908">
    <property type="component" value="Unassembled WGS sequence"/>
</dbReference>
<dbReference type="Pfam" id="PF02518">
    <property type="entry name" value="HATPase_c"/>
    <property type="match status" value="1"/>
</dbReference>
<evidence type="ECO:0000256" key="3">
    <source>
        <dbReference type="ARBA" id="ARBA00023012"/>
    </source>
</evidence>
<organism evidence="6 7">
    <name type="scientific">Streptomyces atroolivaceus</name>
    <dbReference type="NCBI Taxonomy" id="66869"/>
    <lineage>
        <taxon>Bacteria</taxon>
        <taxon>Bacillati</taxon>
        <taxon>Actinomycetota</taxon>
        <taxon>Actinomycetes</taxon>
        <taxon>Kitasatosporales</taxon>
        <taxon>Streptomycetaceae</taxon>
        <taxon>Streptomyces</taxon>
    </lineage>
</organism>
<dbReference type="NCBIfam" id="NF047322">
    <property type="entry name" value="HK_morpho_MacS"/>
    <property type="match status" value="1"/>
</dbReference>
<keyword evidence="4" id="KW-0472">Membrane</keyword>
<keyword evidence="2 6" id="KW-0418">Kinase</keyword>
<accession>A0ABV9V8E0</accession>
<dbReference type="InterPro" id="IPR045975">
    <property type="entry name" value="DUF5931"/>
</dbReference>